<sequence>MASWGGAVRSGFGLSILTLVFLAVLPAAGGIKESHTLKFNNLMGPTLRVLYWFSQNEID</sequence>
<comment type="caution">
    <text evidence="2">The sequence shown here is derived from an EMBL/GenBank/DDBJ whole genome shotgun (WGS) entry which is preliminary data.</text>
</comment>
<dbReference type="Proteomes" id="UP000324222">
    <property type="component" value="Unassembled WGS sequence"/>
</dbReference>
<feature type="chain" id="PRO_5023093969" evidence="1">
    <location>
        <begin position="31"/>
        <end position="59"/>
    </location>
</feature>
<dbReference type="AlphaFoldDB" id="A0A5B7JN91"/>
<evidence type="ECO:0000313" key="2">
    <source>
        <dbReference type="EMBL" id="MPC95913.1"/>
    </source>
</evidence>
<feature type="signal peptide" evidence="1">
    <location>
        <begin position="1"/>
        <end position="30"/>
    </location>
</feature>
<protein>
    <submittedName>
        <fullName evidence="2">Uncharacterized protein</fullName>
    </submittedName>
</protein>
<keyword evidence="3" id="KW-1185">Reference proteome</keyword>
<organism evidence="2 3">
    <name type="scientific">Portunus trituberculatus</name>
    <name type="common">Swimming crab</name>
    <name type="synonym">Neptunus trituberculatus</name>
    <dbReference type="NCBI Taxonomy" id="210409"/>
    <lineage>
        <taxon>Eukaryota</taxon>
        <taxon>Metazoa</taxon>
        <taxon>Ecdysozoa</taxon>
        <taxon>Arthropoda</taxon>
        <taxon>Crustacea</taxon>
        <taxon>Multicrustacea</taxon>
        <taxon>Malacostraca</taxon>
        <taxon>Eumalacostraca</taxon>
        <taxon>Eucarida</taxon>
        <taxon>Decapoda</taxon>
        <taxon>Pleocyemata</taxon>
        <taxon>Brachyura</taxon>
        <taxon>Eubrachyura</taxon>
        <taxon>Portunoidea</taxon>
        <taxon>Portunidae</taxon>
        <taxon>Portuninae</taxon>
        <taxon>Portunus</taxon>
    </lineage>
</organism>
<reference evidence="2 3" key="1">
    <citation type="submission" date="2019-05" db="EMBL/GenBank/DDBJ databases">
        <title>Another draft genome of Portunus trituberculatus and its Hox gene families provides insights of decapod evolution.</title>
        <authorList>
            <person name="Jeong J.-H."/>
            <person name="Song I."/>
            <person name="Kim S."/>
            <person name="Choi T."/>
            <person name="Kim D."/>
            <person name="Ryu S."/>
            <person name="Kim W."/>
        </authorList>
    </citation>
    <scope>NUCLEOTIDE SEQUENCE [LARGE SCALE GENOMIC DNA]</scope>
    <source>
        <tissue evidence="2">Muscle</tissue>
    </source>
</reference>
<name>A0A5B7JN91_PORTR</name>
<evidence type="ECO:0000256" key="1">
    <source>
        <dbReference type="SAM" id="SignalP"/>
    </source>
</evidence>
<dbReference type="EMBL" id="VSRR010103952">
    <property type="protein sequence ID" value="MPC95913.1"/>
    <property type="molecule type" value="Genomic_DNA"/>
</dbReference>
<dbReference type="OrthoDB" id="60822at2759"/>
<gene>
    <name evidence="2" type="ORF">E2C01_091142</name>
</gene>
<accession>A0A5B7JN91</accession>
<proteinExistence type="predicted"/>
<keyword evidence="1" id="KW-0732">Signal</keyword>
<evidence type="ECO:0000313" key="3">
    <source>
        <dbReference type="Proteomes" id="UP000324222"/>
    </source>
</evidence>